<feature type="compositionally biased region" description="Acidic residues" evidence="1">
    <location>
        <begin position="152"/>
        <end position="167"/>
    </location>
</feature>
<gene>
    <name evidence="2" type="ORF">AVEN_201139_1</name>
</gene>
<reference evidence="2 3" key="1">
    <citation type="journal article" date="2019" name="Sci. Rep.">
        <title>Orb-weaving spider Araneus ventricosus genome elucidates the spidroin gene catalogue.</title>
        <authorList>
            <person name="Kono N."/>
            <person name="Nakamura H."/>
            <person name="Ohtoshi R."/>
            <person name="Moran D.A.P."/>
            <person name="Shinohara A."/>
            <person name="Yoshida Y."/>
            <person name="Fujiwara M."/>
            <person name="Mori M."/>
            <person name="Tomita M."/>
            <person name="Arakawa K."/>
        </authorList>
    </citation>
    <scope>NUCLEOTIDE SEQUENCE [LARGE SCALE GENOMIC DNA]</scope>
</reference>
<protein>
    <submittedName>
        <fullName evidence="2">Uncharacterized protein</fullName>
    </submittedName>
</protein>
<name>A0A4Y2IJ85_ARAVE</name>
<organism evidence="2 3">
    <name type="scientific">Araneus ventricosus</name>
    <name type="common">Orbweaver spider</name>
    <name type="synonym">Epeira ventricosa</name>
    <dbReference type="NCBI Taxonomy" id="182803"/>
    <lineage>
        <taxon>Eukaryota</taxon>
        <taxon>Metazoa</taxon>
        <taxon>Ecdysozoa</taxon>
        <taxon>Arthropoda</taxon>
        <taxon>Chelicerata</taxon>
        <taxon>Arachnida</taxon>
        <taxon>Araneae</taxon>
        <taxon>Araneomorphae</taxon>
        <taxon>Entelegynae</taxon>
        <taxon>Araneoidea</taxon>
        <taxon>Araneidae</taxon>
        <taxon>Araneus</taxon>
    </lineage>
</organism>
<accession>A0A4Y2IJ85</accession>
<proteinExistence type="predicted"/>
<evidence type="ECO:0000313" key="2">
    <source>
        <dbReference type="EMBL" id="GBM77817.1"/>
    </source>
</evidence>
<comment type="caution">
    <text evidence="2">The sequence shown here is derived from an EMBL/GenBank/DDBJ whole genome shotgun (WGS) entry which is preliminary data.</text>
</comment>
<feature type="region of interest" description="Disordered" evidence="1">
    <location>
        <begin position="138"/>
        <end position="189"/>
    </location>
</feature>
<keyword evidence="3" id="KW-1185">Reference proteome</keyword>
<sequence length="189" mass="22280">MPTTIGHVFQIVKERKVNKFKRDATYEGRTDLHYSVVWERFHLHIAPTFNATHRKKIIHDTVQNLSRNSRKKAPSPMKADLEDPKRRQMKLTFIQRDKENVDLLSNYRRHSDISNFIHRKNWYAWLIKSMESAGAKTKRKQDASEFDVAASENDEENLEDEDEEDEANSNNGQIIQEKRPCTSLEIQKL</sequence>
<dbReference type="Proteomes" id="UP000499080">
    <property type="component" value="Unassembled WGS sequence"/>
</dbReference>
<dbReference type="EMBL" id="BGPR01002711">
    <property type="protein sequence ID" value="GBM77817.1"/>
    <property type="molecule type" value="Genomic_DNA"/>
</dbReference>
<dbReference type="AlphaFoldDB" id="A0A4Y2IJ85"/>
<evidence type="ECO:0000313" key="3">
    <source>
        <dbReference type="Proteomes" id="UP000499080"/>
    </source>
</evidence>
<evidence type="ECO:0000256" key="1">
    <source>
        <dbReference type="SAM" id="MobiDB-lite"/>
    </source>
</evidence>